<protein>
    <recommendedName>
        <fullName evidence="1">peptide chain release factor N(5)-glutamine methyltransferase</fullName>
        <ecNumber evidence="1">2.1.1.297</ecNumber>
    </recommendedName>
</protein>
<evidence type="ECO:0000259" key="6">
    <source>
        <dbReference type="Pfam" id="PF05175"/>
    </source>
</evidence>
<keyword evidence="4" id="KW-0949">S-adenosyl-L-methionine</keyword>
<dbReference type="Proteomes" id="UP001200470">
    <property type="component" value="Unassembled WGS sequence"/>
</dbReference>
<evidence type="ECO:0000256" key="3">
    <source>
        <dbReference type="ARBA" id="ARBA00022679"/>
    </source>
</evidence>
<evidence type="ECO:0000256" key="2">
    <source>
        <dbReference type="ARBA" id="ARBA00022603"/>
    </source>
</evidence>
<dbReference type="NCBIfam" id="TIGR00536">
    <property type="entry name" value="hemK_fam"/>
    <property type="match status" value="1"/>
</dbReference>
<dbReference type="InterPro" id="IPR029063">
    <property type="entry name" value="SAM-dependent_MTases_sf"/>
</dbReference>
<dbReference type="InterPro" id="IPR007848">
    <property type="entry name" value="Small_mtfrase_dom"/>
</dbReference>
<dbReference type="Gene3D" id="1.10.8.10">
    <property type="entry name" value="DNA helicase RuvA subunit, C-terminal domain"/>
    <property type="match status" value="1"/>
</dbReference>
<dbReference type="PROSITE" id="PS00092">
    <property type="entry name" value="N6_MTASE"/>
    <property type="match status" value="1"/>
</dbReference>
<evidence type="ECO:0000313" key="7">
    <source>
        <dbReference type="EMBL" id="MCF2563527.1"/>
    </source>
</evidence>
<dbReference type="Pfam" id="PF05175">
    <property type="entry name" value="MTS"/>
    <property type="match status" value="1"/>
</dbReference>
<evidence type="ECO:0000313" key="8">
    <source>
        <dbReference type="Proteomes" id="UP001200470"/>
    </source>
</evidence>
<dbReference type="InterPro" id="IPR004556">
    <property type="entry name" value="HemK-like"/>
</dbReference>
<reference evidence="7 8" key="1">
    <citation type="submission" date="2020-12" db="EMBL/GenBank/DDBJ databases">
        <title>Whole genome sequences of gut porcine anaerobes.</title>
        <authorList>
            <person name="Kubasova T."/>
            <person name="Jahodarova E."/>
            <person name="Rychlik I."/>
        </authorList>
    </citation>
    <scope>NUCLEOTIDE SEQUENCE [LARGE SCALE GENOMIC DNA]</scope>
    <source>
        <strain evidence="7 8">An925</strain>
    </source>
</reference>
<evidence type="ECO:0000256" key="4">
    <source>
        <dbReference type="ARBA" id="ARBA00022691"/>
    </source>
</evidence>
<sequence length="271" mass="30564">MTYNTLCKQLALTYDEGEAKAIARLVYEVRYGLSLTDICLGRDADIDDSDLKQVAERLKNHEPVQYVLGKTQFCGHTFHTDRRALIPRPETGELCQWMLSTPFSSLLDIGTGSGCIAITMALAQPKAQITAWDISPDALSLASENAQNLNAHVDFILRDALQNHEDDNQRYDIIVSNPPYICQNEAEAMEKNVLDYEPHTALFVPDSDPLRFYCAIARYALTALLPQGYLYFEINPLYADDLCTMLHNAGFSEVTPRSDAFGKIRFIRCRR</sequence>
<evidence type="ECO:0000256" key="1">
    <source>
        <dbReference type="ARBA" id="ARBA00012771"/>
    </source>
</evidence>
<evidence type="ECO:0000256" key="5">
    <source>
        <dbReference type="ARBA" id="ARBA00048391"/>
    </source>
</evidence>
<organism evidence="7 8">
    <name type="scientific">Xylanibacter brevis</name>
    <dbReference type="NCBI Taxonomy" id="83231"/>
    <lineage>
        <taxon>Bacteria</taxon>
        <taxon>Pseudomonadati</taxon>
        <taxon>Bacteroidota</taxon>
        <taxon>Bacteroidia</taxon>
        <taxon>Bacteroidales</taxon>
        <taxon>Prevotellaceae</taxon>
        <taxon>Xylanibacter</taxon>
    </lineage>
</organism>
<dbReference type="InterPro" id="IPR050320">
    <property type="entry name" value="N5-glutamine_MTase"/>
</dbReference>
<dbReference type="SUPFAM" id="SSF53335">
    <property type="entry name" value="S-adenosyl-L-methionine-dependent methyltransferases"/>
    <property type="match status" value="1"/>
</dbReference>
<dbReference type="CDD" id="cd02440">
    <property type="entry name" value="AdoMet_MTases"/>
    <property type="match status" value="1"/>
</dbReference>
<accession>A0ABS9CEK5</accession>
<dbReference type="RefSeq" id="WP_094440621.1">
    <property type="nucleotide sequence ID" value="NZ_JADYTN010000009.1"/>
</dbReference>
<comment type="caution">
    <text evidence="7">The sequence shown here is derived from an EMBL/GenBank/DDBJ whole genome shotgun (WGS) entry which is preliminary data.</text>
</comment>
<proteinExistence type="predicted"/>
<comment type="catalytic activity">
    <reaction evidence="5">
        <text>L-glutaminyl-[peptide chain release factor] + S-adenosyl-L-methionine = N(5)-methyl-L-glutaminyl-[peptide chain release factor] + S-adenosyl-L-homocysteine + H(+)</text>
        <dbReference type="Rhea" id="RHEA:42896"/>
        <dbReference type="Rhea" id="RHEA-COMP:10271"/>
        <dbReference type="Rhea" id="RHEA-COMP:10272"/>
        <dbReference type="ChEBI" id="CHEBI:15378"/>
        <dbReference type="ChEBI" id="CHEBI:30011"/>
        <dbReference type="ChEBI" id="CHEBI:57856"/>
        <dbReference type="ChEBI" id="CHEBI:59789"/>
        <dbReference type="ChEBI" id="CHEBI:61891"/>
        <dbReference type="EC" id="2.1.1.297"/>
    </reaction>
</comment>
<dbReference type="GO" id="GO:0032259">
    <property type="term" value="P:methylation"/>
    <property type="evidence" value="ECO:0007669"/>
    <property type="project" value="UniProtKB-KW"/>
</dbReference>
<keyword evidence="8" id="KW-1185">Reference proteome</keyword>
<dbReference type="GO" id="GO:0102559">
    <property type="term" value="F:peptide chain release factor N(5)-glutamine methyltransferase activity"/>
    <property type="evidence" value="ECO:0007669"/>
    <property type="project" value="UniProtKB-EC"/>
</dbReference>
<dbReference type="Gene3D" id="3.40.50.150">
    <property type="entry name" value="Vaccinia Virus protein VP39"/>
    <property type="match status" value="1"/>
</dbReference>
<gene>
    <name evidence="7" type="primary">prmC</name>
    <name evidence="7" type="ORF">I6E12_05305</name>
</gene>
<keyword evidence="3 7" id="KW-0808">Transferase</keyword>
<dbReference type="EMBL" id="JADYTN010000009">
    <property type="protein sequence ID" value="MCF2563527.1"/>
    <property type="molecule type" value="Genomic_DNA"/>
</dbReference>
<dbReference type="InterPro" id="IPR019874">
    <property type="entry name" value="RF_methyltr_PrmC"/>
</dbReference>
<dbReference type="PANTHER" id="PTHR18895">
    <property type="entry name" value="HEMK METHYLTRANSFERASE"/>
    <property type="match status" value="1"/>
</dbReference>
<feature type="domain" description="Methyltransferase small" evidence="6">
    <location>
        <begin position="101"/>
        <end position="185"/>
    </location>
</feature>
<dbReference type="NCBIfam" id="TIGR03534">
    <property type="entry name" value="RF_mod_PrmC"/>
    <property type="match status" value="1"/>
</dbReference>
<dbReference type="InterPro" id="IPR002052">
    <property type="entry name" value="DNA_methylase_N6_adenine_CS"/>
</dbReference>
<name>A0ABS9CEK5_9BACT</name>
<dbReference type="EC" id="2.1.1.297" evidence="1"/>
<dbReference type="PANTHER" id="PTHR18895:SF74">
    <property type="entry name" value="MTRF1L RELEASE FACTOR GLUTAMINE METHYLTRANSFERASE"/>
    <property type="match status" value="1"/>
</dbReference>
<keyword evidence="2 7" id="KW-0489">Methyltransferase</keyword>